<dbReference type="Pfam" id="PF01521">
    <property type="entry name" value="Fe-S_biosyn"/>
    <property type="match status" value="1"/>
</dbReference>
<reference evidence="11 13" key="2">
    <citation type="submission" date="2018-11" db="EMBL/GenBank/DDBJ databases">
        <authorList>
            <consortium name="Pathogen Informatics"/>
        </authorList>
    </citation>
    <scope>NUCLEOTIDE SEQUENCE [LARGE SCALE GENOMIC DNA]</scope>
</reference>
<keyword evidence="5" id="KW-0496">Mitochondrion</keyword>
<evidence type="ECO:0000313" key="11">
    <source>
        <dbReference type="EMBL" id="VDN52349.1"/>
    </source>
</evidence>
<dbReference type="STRING" id="318479.A0A0N4UKL9"/>
<evidence type="ECO:0000256" key="6">
    <source>
        <dbReference type="ARBA" id="ARBA00057540"/>
    </source>
</evidence>
<dbReference type="InterPro" id="IPR035903">
    <property type="entry name" value="HesB-like_dom_sf"/>
</dbReference>
<evidence type="ECO:0000259" key="10">
    <source>
        <dbReference type="Pfam" id="PF01521"/>
    </source>
</evidence>
<evidence type="ECO:0000256" key="9">
    <source>
        <dbReference type="ARBA" id="ARBA00093471"/>
    </source>
</evidence>
<evidence type="ECO:0000313" key="14">
    <source>
        <dbReference type="WBParaSite" id="DME_0000829201-mRNA-1"/>
    </source>
</evidence>
<organism evidence="12 14">
    <name type="scientific">Dracunculus medinensis</name>
    <name type="common">Guinea worm</name>
    <dbReference type="NCBI Taxonomy" id="318479"/>
    <lineage>
        <taxon>Eukaryota</taxon>
        <taxon>Metazoa</taxon>
        <taxon>Ecdysozoa</taxon>
        <taxon>Nematoda</taxon>
        <taxon>Chromadorea</taxon>
        <taxon>Rhabditida</taxon>
        <taxon>Spirurina</taxon>
        <taxon>Dracunculoidea</taxon>
        <taxon>Dracunculidae</taxon>
        <taxon>Dracunculus</taxon>
    </lineage>
</organism>
<dbReference type="GO" id="GO:0051539">
    <property type="term" value="F:4 iron, 4 sulfur cluster binding"/>
    <property type="evidence" value="ECO:0007669"/>
    <property type="project" value="TreeGrafter"/>
</dbReference>
<evidence type="ECO:0000256" key="1">
    <source>
        <dbReference type="ARBA" id="ARBA00004173"/>
    </source>
</evidence>
<protein>
    <recommendedName>
        <fullName evidence="7">Iron-sulfur cluster assembly 2 homolog, mitochondrial</fullName>
    </recommendedName>
    <alternativeName>
        <fullName evidence="8">HESB-like domain-containing protein 1</fullName>
    </alternativeName>
</protein>
<comment type="function">
    <text evidence="6">Involved in the maturation of mitochondrial 4Fe-4S proteins functioning late in the iron-sulfur cluster assembly pathway. May be involved in the binding of an intermediate of Fe/S cluster assembly.</text>
</comment>
<evidence type="ECO:0000256" key="3">
    <source>
        <dbReference type="ARBA" id="ARBA00022723"/>
    </source>
</evidence>
<dbReference type="PANTHER" id="PTHR43011">
    <property type="entry name" value="IRON-SULFUR CLUSTER ASSEMBLY 2 HOMOLOG, MITOCHONDRIAL"/>
    <property type="match status" value="1"/>
</dbReference>
<comment type="subunit">
    <text evidence="9">Heterotetramer; forms a dimer of dimers with IBA57. Interacts with [2Fe-2S]-ISCA2 forming the heterodimer [2Fe- 2S]-ISCA2-IBA57 complex; [2Fe-2S] cluster binding is absolutely required to promote the complex formation.</text>
</comment>
<dbReference type="GO" id="GO:0051537">
    <property type="term" value="F:2 iron, 2 sulfur cluster binding"/>
    <property type="evidence" value="ECO:0007669"/>
    <property type="project" value="TreeGrafter"/>
</dbReference>
<accession>A0A0N4UKL9</accession>
<dbReference type="GO" id="GO:0120510">
    <property type="term" value="C:mitochondrial [4Fe-4S] assembly complex"/>
    <property type="evidence" value="ECO:0007669"/>
    <property type="project" value="UniProtKB-ARBA"/>
</dbReference>
<reference evidence="14" key="1">
    <citation type="submission" date="2017-02" db="UniProtKB">
        <authorList>
            <consortium name="WormBaseParasite"/>
        </authorList>
    </citation>
    <scope>IDENTIFICATION</scope>
</reference>
<dbReference type="EMBL" id="UYYG01000055">
    <property type="protein sequence ID" value="VDN52349.1"/>
    <property type="molecule type" value="Genomic_DNA"/>
</dbReference>
<gene>
    <name evidence="11" type="ORF">DME_LOCUS2322</name>
</gene>
<keyword evidence="13" id="KW-1185">Reference proteome</keyword>
<dbReference type="InterPro" id="IPR000361">
    <property type="entry name" value="ATAP_core_dom"/>
</dbReference>
<dbReference type="GO" id="GO:0005506">
    <property type="term" value="F:iron ion binding"/>
    <property type="evidence" value="ECO:0007669"/>
    <property type="project" value="TreeGrafter"/>
</dbReference>
<dbReference type="Proteomes" id="UP000274756">
    <property type="component" value="Unassembled WGS sequence"/>
</dbReference>
<evidence type="ECO:0000256" key="5">
    <source>
        <dbReference type="ARBA" id="ARBA00023128"/>
    </source>
</evidence>
<evidence type="ECO:0000313" key="12">
    <source>
        <dbReference type="Proteomes" id="UP000038040"/>
    </source>
</evidence>
<keyword evidence="3" id="KW-0479">Metal-binding</keyword>
<dbReference type="SUPFAM" id="SSF89360">
    <property type="entry name" value="HesB-like domain"/>
    <property type="match status" value="1"/>
</dbReference>
<feature type="domain" description="Core" evidence="10">
    <location>
        <begin position="32"/>
        <end position="129"/>
    </location>
</feature>
<evidence type="ECO:0000256" key="8">
    <source>
        <dbReference type="ARBA" id="ARBA00077082"/>
    </source>
</evidence>
<dbReference type="WBParaSite" id="DME_0000829201-mRNA-1">
    <property type="protein sequence ID" value="DME_0000829201-mRNA-1"/>
    <property type="gene ID" value="DME_0000829201"/>
</dbReference>
<dbReference type="GO" id="GO:0016226">
    <property type="term" value="P:iron-sulfur cluster assembly"/>
    <property type="evidence" value="ECO:0007669"/>
    <property type="project" value="InterPro"/>
</dbReference>
<dbReference type="Gene3D" id="2.60.300.12">
    <property type="entry name" value="HesB-like domain"/>
    <property type="match status" value="1"/>
</dbReference>
<dbReference type="AlphaFoldDB" id="A0A0N4UKL9"/>
<name>A0A0N4UKL9_DRAME</name>
<evidence type="ECO:0000256" key="2">
    <source>
        <dbReference type="ARBA" id="ARBA00006718"/>
    </source>
</evidence>
<comment type="similarity">
    <text evidence="2">Belongs to the HesB/IscA family.</text>
</comment>
<dbReference type="NCBIfam" id="TIGR00049">
    <property type="entry name" value="iron-sulfur cluster assembly accessory protein"/>
    <property type="match status" value="1"/>
</dbReference>
<proteinExistence type="inferred from homology"/>
<dbReference type="Proteomes" id="UP000038040">
    <property type="component" value="Unplaced"/>
</dbReference>
<dbReference type="InterPro" id="IPR016092">
    <property type="entry name" value="ATAP"/>
</dbReference>
<dbReference type="FunFam" id="2.60.300.12:FF:000006">
    <property type="entry name" value="Iron-sulfur cluster assembly 2 mitochondrial"/>
    <property type="match status" value="1"/>
</dbReference>
<comment type="subcellular location">
    <subcellularLocation>
        <location evidence="1">Mitochondrion</location>
    </subcellularLocation>
</comment>
<keyword evidence="4" id="KW-0408">Iron</keyword>
<evidence type="ECO:0000256" key="7">
    <source>
        <dbReference type="ARBA" id="ARBA00073313"/>
    </source>
</evidence>
<sequence length="137" mass="15274">MLRNLAKSVHLKCTPFFKVFFRNFLSPSPDDLIITDKCIERLKVITADGQCLRILVDGGGCSGFEYKMSLDENINDDDFVFEKNGIKILVDKMSLTHMKGATVDYTEDLMKSAFRVTANPIADKGCSCGSSFALKMD</sequence>
<dbReference type="PANTHER" id="PTHR43011:SF1">
    <property type="entry name" value="IRON-SULFUR CLUSTER ASSEMBLY 2 HOMOLOG, MITOCHONDRIAL"/>
    <property type="match status" value="1"/>
</dbReference>
<evidence type="ECO:0000313" key="13">
    <source>
        <dbReference type="Proteomes" id="UP000274756"/>
    </source>
</evidence>
<evidence type="ECO:0000256" key="4">
    <source>
        <dbReference type="ARBA" id="ARBA00023004"/>
    </source>
</evidence>
<dbReference type="OrthoDB" id="1938621at2759"/>